<dbReference type="GO" id="GO:0005524">
    <property type="term" value="F:ATP binding"/>
    <property type="evidence" value="ECO:0007669"/>
    <property type="project" value="InterPro"/>
</dbReference>
<dbReference type="PANTHER" id="PTHR30448:SF0">
    <property type="entry name" value="RNASE ADAPTER PROTEIN RAPZ"/>
    <property type="match status" value="1"/>
</dbReference>
<dbReference type="OrthoDB" id="9784461at2"/>
<protein>
    <recommendedName>
        <fullName evidence="2">RapZ C-terminal domain-containing protein</fullName>
    </recommendedName>
</protein>
<dbReference type="Pfam" id="PF22740">
    <property type="entry name" value="PapZ_C"/>
    <property type="match status" value="1"/>
</dbReference>
<feature type="domain" description="RapZ C-terminal" evidence="2">
    <location>
        <begin position="25"/>
        <end position="146"/>
    </location>
</feature>
<organism evidence="3 4">
    <name type="scientific">Desulfurivibrio alkaliphilus (strain DSM 19089 / UNIQEM U267 / AHT2)</name>
    <dbReference type="NCBI Taxonomy" id="589865"/>
    <lineage>
        <taxon>Bacteria</taxon>
        <taxon>Pseudomonadati</taxon>
        <taxon>Thermodesulfobacteriota</taxon>
        <taxon>Desulfobulbia</taxon>
        <taxon>Desulfobulbales</taxon>
        <taxon>Desulfobulbaceae</taxon>
        <taxon>Desulfurivibrio</taxon>
    </lineage>
</organism>
<dbReference type="RefSeq" id="WP_013164383.1">
    <property type="nucleotide sequence ID" value="NC_014216.1"/>
</dbReference>
<keyword evidence="4" id="KW-1185">Reference proteome</keyword>
<dbReference type="AlphaFoldDB" id="D6Z6A4"/>
<dbReference type="InterPro" id="IPR053931">
    <property type="entry name" value="RapZ_C"/>
</dbReference>
<sequence>MSRDSHKPAGRGEPAATGQPARLPLTLQSFGHKHGPAPAADLVFDARPLPNPYWQEELRPHHGLEPEIAAYVLEHPAGKRFIALHLELLHYYLQLETARANHRDAIAIAVGCTGGRHRSPAVTEALAAALRATELPLQISTRHRDIDKQ</sequence>
<reference evidence="4" key="1">
    <citation type="submission" date="2010-02" db="EMBL/GenBank/DDBJ databases">
        <title>Complete sequence of Desulfurivibrio alkaliphilus AHT2.</title>
        <authorList>
            <consortium name="US DOE Joint Genome Institute"/>
            <person name="Pitluck S."/>
            <person name="Chertkov O."/>
            <person name="Detter J.C."/>
            <person name="Han C."/>
            <person name="Tapia R."/>
            <person name="Larimer F."/>
            <person name="Land M."/>
            <person name="Hauser L."/>
            <person name="Kyrpides N."/>
            <person name="Mikhailova N."/>
            <person name="Sorokin D.Y."/>
            <person name="Muyzer G."/>
            <person name="Woyke T."/>
        </authorList>
    </citation>
    <scope>NUCLEOTIDE SEQUENCE [LARGE SCALE GENOMIC DNA]</scope>
    <source>
        <strain evidence="4">DSM 19089 / UNIQEM U267 / AHT2</strain>
    </source>
</reference>
<dbReference type="PANTHER" id="PTHR30448">
    <property type="entry name" value="RNASE ADAPTER PROTEIN RAPZ"/>
    <property type="match status" value="1"/>
</dbReference>
<name>D6Z6A4_DESAT</name>
<dbReference type="STRING" id="589865.DaAHT2_2204"/>
<dbReference type="EMBL" id="CP001940">
    <property type="protein sequence ID" value="ADH86869.1"/>
    <property type="molecule type" value="Genomic_DNA"/>
</dbReference>
<dbReference type="InterPro" id="IPR005337">
    <property type="entry name" value="RapZ-like"/>
</dbReference>
<dbReference type="HOGENOM" id="CLU_059558_3_1_7"/>
<dbReference type="KEGG" id="dak:DaAHT2_2204"/>
<evidence type="ECO:0000313" key="4">
    <source>
        <dbReference type="Proteomes" id="UP000001508"/>
    </source>
</evidence>
<accession>D6Z6A4</accession>
<evidence type="ECO:0000259" key="2">
    <source>
        <dbReference type="Pfam" id="PF22740"/>
    </source>
</evidence>
<proteinExistence type="predicted"/>
<dbReference type="Proteomes" id="UP000001508">
    <property type="component" value="Chromosome"/>
</dbReference>
<feature type="region of interest" description="Disordered" evidence="1">
    <location>
        <begin position="1"/>
        <end position="21"/>
    </location>
</feature>
<dbReference type="InParanoid" id="D6Z6A4"/>
<evidence type="ECO:0000256" key="1">
    <source>
        <dbReference type="SAM" id="MobiDB-lite"/>
    </source>
</evidence>
<gene>
    <name evidence="3" type="ordered locus">DaAHT2_2204</name>
</gene>
<evidence type="ECO:0000313" key="3">
    <source>
        <dbReference type="EMBL" id="ADH86869.1"/>
    </source>
</evidence>
<dbReference type="eggNOG" id="COG1660">
    <property type="taxonomic scope" value="Bacteria"/>
</dbReference>